<accession>A0AAJ0G0S7</accession>
<feature type="compositionally biased region" description="Basic and acidic residues" evidence="1">
    <location>
        <begin position="1"/>
        <end position="11"/>
    </location>
</feature>
<evidence type="ECO:0000256" key="1">
    <source>
        <dbReference type="SAM" id="MobiDB-lite"/>
    </source>
</evidence>
<name>A0AAJ0G0S7_9HYPO</name>
<dbReference type="Proteomes" id="UP001251528">
    <property type="component" value="Unassembled WGS sequence"/>
</dbReference>
<keyword evidence="2" id="KW-0812">Transmembrane</keyword>
<feature type="transmembrane region" description="Helical" evidence="2">
    <location>
        <begin position="140"/>
        <end position="163"/>
    </location>
</feature>
<evidence type="ECO:0000313" key="4">
    <source>
        <dbReference type="Proteomes" id="UP001251528"/>
    </source>
</evidence>
<sequence length="371" mass="40843">MDRHQNLEERSPISPATPVAHKPSSSSSMASLPSKPLSVQRHIITEYNDAFYNPGAIPRVPLRVPRKNPRRSLPPMGFPHQASYGPSSPASTVTSPGHMSLAYKADSTGDLERDEDISAPEAVESDEKHWFAHRKRSRRFLVIVGVVTLVIIVVLAIGLPVGLRNKVSTQGSQADDGDDPSGMPFPAGAFSFKTSLQKTDAGCTSKNTTWKCDPMRPGEPTTFYWDITQVNYYTYTITSNKNPFAPDFNNVSMKIRDYNKPTERLEFAFSMNKTVTPSDSGSPTNRAAKCMYVDTLFQASMYTRKRGTTLFSTLKHHAKYSSWPGDFEIVQSLDSTIGKPMCTDASNNLIADVGAGPGTCRCQYTNAKSQP</sequence>
<protein>
    <recommendedName>
        <fullName evidence="5">Tat pathway signal sequence</fullName>
    </recommendedName>
</protein>
<feature type="region of interest" description="Disordered" evidence="1">
    <location>
        <begin position="1"/>
        <end position="36"/>
    </location>
</feature>
<keyword evidence="4" id="KW-1185">Reference proteome</keyword>
<feature type="compositionally biased region" description="Low complexity" evidence="1">
    <location>
        <begin position="22"/>
        <end position="36"/>
    </location>
</feature>
<comment type="caution">
    <text evidence="3">The sequence shown here is derived from an EMBL/GenBank/DDBJ whole genome shotgun (WGS) entry which is preliminary data.</text>
</comment>
<dbReference type="EMBL" id="JASWJB010000041">
    <property type="protein sequence ID" value="KAK2606394.1"/>
    <property type="molecule type" value="Genomic_DNA"/>
</dbReference>
<dbReference type="AlphaFoldDB" id="A0AAJ0G0S7"/>
<evidence type="ECO:0000313" key="3">
    <source>
        <dbReference type="EMBL" id="KAK2606394.1"/>
    </source>
</evidence>
<proteinExistence type="predicted"/>
<organism evidence="3 4">
    <name type="scientific">Conoideocrella luteorostrata</name>
    <dbReference type="NCBI Taxonomy" id="1105319"/>
    <lineage>
        <taxon>Eukaryota</taxon>
        <taxon>Fungi</taxon>
        <taxon>Dikarya</taxon>
        <taxon>Ascomycota</taxon>
        <taxon>Pezizomycotina</taxon>
        <taxon>Sordariomycetes</taxon>
        <taxon>Hypocreomycetidae</taxon>
        <taxon>Hypocreales</taxon>
        <taxon>Clavicipitaceae</taxon>
        <taxon>Conoideocrella</taxon>
    </lineage>
</organism>
<evidence type="ECO:0000256" key="2">
    <source>
        <dbReference type="SAM" id="Phobius"/>
    </source>
</evidence>
<evidence type="ECO:0008006" key="5">
    <source>
        <dbReference type="Google" id="ProtNLM"/>
    </source>
</evidence>
<gene>
    <name evidence="3" type="ORF">QQS21_003213</name>
</gene>
<keyword evidence="2" id="KW-0472">Membrane</keyword>
<keyword evidence="2" id="KW-1133">Transmembrane helix</keyword>
<reference evidence="3" key="1">
    <citation type="submission" date="2023-06" db="EMBL/GenBank/DDBJ databases">
        <title>Conoideocrella luteorostrata (Hypocreales: Clavicipitaceae), a potential biocontrol fungus for elongate hemlock scale in United States Christmas tree production areas.</title>
        <authorList>
            <person name="Barrett H."/>
            <person name="Lovett B."/>
            <person name="Macias A.M."/>
            <person name="Stajich J.E."/>
            <person name="Kasson M.T."/>
        </authorList>
    </citation>
    <scope>NUCLEOTIDE SEQUENCE</scope>
    <source>
        <strain evidence="3">ARSEF 14590</strain>
    </source>
</reference>